<dbReference type="Gene3D" id="3.30.420.10">
    <property type="entry name" value="Ribonuclease H-like superfamily/Ribonuclease H"/>
    <property type="match status" value="1"/>
</dbReference>
<reference evidence="1" key="1">
    <citation type="submission" date="2020-07" db="EMBL/GenBank/DDBJ databases">
        <authorList>
            <person name="Ferguson B K."/>
        </authorList>
    </citation>
    <scope>NUCLEOTIDE SEQUENCE</scope>
    <source>
        <strain evidence="1">L06</strain>
    </source>
</reference>
<name>A0A6V7JIS5_9HYME</name>
<accession>A0A6V7JIS5</accession>
<evidence type="ECO:0008006" key="2">
    <source>
        <dbReference type="Google" id="ProtNLM"/>
    </source>
</evidence>
<gene>
    <name evidence="1" type="ORF">BBRV_LOCUS52272</name>
</gene>
<dbReference type="SUPFAM" id="SSF53098">
    <property type="entry name" value="Ribonuclease H-like"/>
    <property type="match status" value="1"/>
</dbReference>
<sequence>MSRDMLTFVNQCDRCQKTKADQIKPAVMMDPRRLAGPWATASADIVGPLTRSSAGFCYILVMQDLYTKWVEVCRLRQATGKKIRECIENVIFNR</sequence>
<dbReference type="InterPro" id="IPR012337">
    <property type="entry name" value="RNaseH-like_sf"/>
</dbReference>
<dbReference type="InterPro" id="IPR036397">
    <property type="entry name" value="RNaseH_sf"/>
</dbReference>
<dbReference type="AlphaFoldDB" id="A0A6V7JIS5"/>
<dbReference type="InterPro" id="IPR052160">
    <property type="entry name" value="Gypsy_RT_Integrase-like"/>
</dbReference>
<evidence type="ECO:0000313" key="1">
    <source>
        <dbReference type="EMBL" id="CAD1551258.1"/>
    </source>
</evidence>
<protein>
    <recommendedName>
        <fullName evidence="2">Integrase catalytic domain-containing protein</fullName>
    </recommendedName>
</protein>
<proteinExistence type="predicted"/>
<dbReference type="EMBL" id="CADCXW020000017">
    <property type="protein sequence ID" value="CAD1551258.1"/>
    <property type="molecule type" value="Genomic_DNA"/>
</dbReference>
<organism evidence="1">
    <name type="scientific">Bracon brevicornis</name>
    <dbReference type="NCBI Taxonomy" id="1563983"/>
    <lineage>
        <taxon>Eukaryota</taxon>
        <taxon>Metazoa</taxon>
        <taxon>Ecdysozoa</taxon>
        <taxon>Arthropoda</taxon>
        <taxon>Hexapoda</taxon>
        <taxon>Insecta</taxon>
        <taxon>Pterygota</taxon>
        <taxon>Neoptera</taxon>
        <taxon>Endopterygota</taxon>
        <taxon>Hymenoptera</taxon>
        <taxon>Apocrita</taxon>
        <taxon>Ichneumonoidea</taxon>
        <taxon>Braconidae</taxon>
        <taxon>Braconinae</taxon>
        <taxon>Bracon</taxon>
    </lineage>
</organism>
<dbReference type="PANTHER" id="PTHR47266">
    <property type="entry name" value="ENDONUCLEASE-RELATED"/>
    <property type="match status" value="1"/>
</dbReference>
<dbReference type="GO" id="GO:0003676">
    <property type="term" value="F:nucleic acid binding"/>
    <property type="evidence" value="ECO:0007669"/>
    <property type="project" value="InterPro"/>
</dbReference>